<organism evidence="1 2">
    <name type="scientific">Taxus chinensis</name>
    <name type="common">Chinese yew</name>
    <name type="synonym">Taxus wallichiana var. chinensis</name>
    <dbReference type="NCBI Taxonomy" id="29808"/>
    <lineage>
        <taxon>Eukaryota</taxon>
        <taxon>Viridiplantae</taxon>
        <taxon>Streptophyta</taxon>
        <taxon>Embryophyta</taxon>
        <taxon>Tracheophyta</taxon>
        <taxon>Spermatophyta</taxon>
        <taxon>Pinopsida</taxon>
        <taxon>Pinidae</taxon>
        <taxon>Conifers II</taxon>
        <taxon>Cupressales</taxon>
        <taxon>Taxaceae</taxon>
        <taxon>Taxus</taxon>
    </lineage>
</organism>
<dbReference type="Proteomes" id="UP000824469">
    <property type="component" value="Unassembled WGS sequence"/>
</dbReference>
<comment type="caution">
    <text evidence="1">The sequence shown here is derived from an EMBL/GenBank/DDBJ whole genome shotgun (WGS) entry which is preliminary data.</text>
</comment>
<name>A0AA38G1K8_TAXCH</name>
<feature type="non-terminal residue" evidence="1">
    <location>
        <position position="1"/>
    </location>
</feature>
<accession>A0AA38G1K8</accession>
<proteinExistence type="predicted"/>
<evidence type="ECO:0000313" key="1">
    <source>
        <dbReference type="EMBL" id="KAH9313274.1"/>
    </source>
</evidence>
<dbReference type="AlphaFoldDB" id="A0AA38G1K8"/>
<gene>
    <name evidence="1" type="ORF">KI387_028309</name>
</gene>
<reference evidence="1 2" key="1">
    <citation type="journal article" date="2021" name="Nat. Plants">
        <title>The Taxus genome provides insights into paclitaxel biosynthesis.</title>
        <authorList>
            <person name="Xiong X."/>
            <person name="Gou J."/>
            <person name="Liao Q."/>
            <person name="Li Y."/>
            <person name="Zhou Q."/>
            <person name="Bi G."/>
            <person name="Li C."/>
            <person name="Du R."/>
            <person name="Wang X."/>
            <person name="Sun T."/>
            <person name="Guo L."/>
            <person name="Liang H."/>
            <person name="Lu P."/>
            <person name="Wu Y."/>
            <person name="Zhang Z."/>
            <person name="Ro D.K."/>
            <person name="Shang Y."/>
            <person name="Huang S."/>
            <person name="Yan J."/>
        </authorList>
    </citation>
    <scope>NUCLEOTIDE SEQUENCE [LARGE SCALE GENOMIC DNA]</scope>
    <source>
        <strain evidence="1">Ta-2019</strain>
    </source>
</reference>
<sequence>GLENDKQILHMLKITTLYNRSEIETAEQVAKYTLEATKNGSFLVTSQFSGLVMSTYSRGTMP</sequence>
<protein>
    <submittedName>
        <fullName evidence="1">Uncharacterized protein</fullName>
    </submittedName>
</protein>
<feature type="non-terminal residue" evidence="1">
    <location>
        <position position="62"/>
    </location>
</feature>
<keyword evidence="2" id="KW-1185">Reference proteome</keyword>
<dbReference type="EMBL" id="JAHRHJ020000006">
    <property type="protein sequence ID" value="KAH9313274.1"/>
    <property type="molecule type" value="Genomic_DNA"/>
</dbReference>
<evidence type="ECO:0000313" key="2">
    <source>
        <dbReference type="Proteomes" id="UP000824469"/>
    </source>
</evidence>